<evidence type="ECO:0000313" key="3">
    <source>
        <dbReference type="EMBL" id="AWU75374.1"/>
    </source>
</evidence>
<feature type="compositionally biased region" description="Pro residues" evidence="1">
    <location>
        <begin position="529"/>
        <end position="548"/>
    </location>
</feature>
<evidence type="ECO:0000259" key="2">
    <source>
        <dbReference type="Pfam" id="PF25459"/>
    </source>
</evidence>
<feature type="region of interest" description="Disordered" evidence="1">
    <location>
        <begin position="18"/>
        <end position="50"/>
    </location>
</feature>
<feature type="compositionally biased region" description="Polar residues" evidence="1">
    <location>
        <begin position="128"/>
        <end position="143"/>
    </location>
</feature>
<keyword evidence="4" id="KW-1185">Reference proteome</keyword>
<feature type="compositionally biased region" description="Basic and acidic residues" evidence="1">
    <location>
        <begin position="235"/>
        <end position="245"/>
    </location>
</feature>
<accession>A0A2U9R240</accession>
<name>A0A2U9R240_PICKU</name>
<feature type="compositionally biased region" description="Basic and acidic residues" evidence="1">
    <location>
        <begin position="318"/>
        <end position="329"/>
    </location>
</feature>
<feature type="domain" description="BBC1/AIM3 cysteine proteinase-fold" evidence="2">
    <location>
        <begin position="630"/>
        <end position="811"/>
    </location>
</feature>
<dbReference type="InterPro" id="IPR057402">
    <property type="entry name" value="AIM3_BBC1_C"/>
</dbReference>
<dbReference type="GeneID" id="40383139"/>
<feature type="compositionally biased region" description="Basic and acidic residues" evidence="1">
    <location>
        <begin position="387"/>
        <end position="401"/>
    </location>
</feature>
<dbReference type="RefSeq" id="XP_029320851.1">
    <property type="nucleotide sequence ID" value="XM_029464992.1"/>
</dbReference>
<sequence length="817" mass="90168">MGRDCYIISIELLLISPPRPAQTPMSKGPPPPIKPKPRNLPPVPAKKPNVNGYNLASNASVNHQVLTPDSAHDTNANESNVASLKGGLKSVNLGEAETSIRKEPSRAITMSVAADAFSSDEERDTQDSVEQTGENSSGNQLRQNFASPFKKGITKNYPLPPKRDQAAILSNEARGKVAPFRLASIPPTTASPLKSSNPSNANDTMDFAEGMRSPLKKNIFPPPPKRNLPPRVSSRKHEEDTHNDELAPPTLPARKPILRQASLEKETESEHSLDHGVPPPLPTRRRDVSSKPSGSREIPTSLFPDSDVDHEYEDEQQDERSIHVTDNYRKSRNSSSSRYDRTGDRSAPGESVQPRYERKTSSSSQLLHSAKEKSAPLAKQALGGINKMKDKLKTSSKKYLESDSDDDSRYTSLRRRNSDLRSYPIQNALREKRTDLNSDTDSSPDLDTNEISIDEDRPPLPTRPASQKPHSILQPALANDKEKTQHEIKASVSKKSKPIPPQPAKKTDVLISPSSTVPSRRSASVTSSPSPPTPPPSRAKAPIAPPPRGATAWREPNIDLELESLWYLTDDVSKLPKQLRGLNYQLSHGYVGPKEFKIYAFRLSDLATLRLKLVWKKDCSNPESTLVTETKFIPPPTATKKQLTEGHEKFGEHVANWCEVKEGQTVGDGECWTLAHDALEKSCGKYAFVSTGLKHGALIATYKGQEGKMPSVSLPLVSDEIRRGDILQFKTCVFKYPQRTVTFGAPDHTAIVLDVKPSDQAELDSKLKWLEIIHQNMGGVKKVRVSDIDLCRLACGEVSVYRPVDSSWIVDLAEVVI</sequence>
<feature type="region of interest" description="Disordered" evidence="1">
    <location>
        <begin position="433"/>
        <end position="554"/>
    </location>
</feature>
<reference evidence="3 4" key="1">
    <citation type="submission" date="2018-06" db="EMBL/GenBank/DDBJ databases">
        <title>Population genomics shows no distinction between pathogenic Candida krusei and environmental Pichia kudriavzevii: One species, four names.</title>
        <authorList>
            <person name="Douglass A.P."/>
            <person name="Offei B."/>
            <person name="Braun-Galleani S."/>
            <person name="Coughlan A.Y."/>
            <person name="Martos A."/>
            <person name="Ortiz-Merino R.A."/>
            <person name="Byrne K.P."/>
            <person name="Wolfe K.H."/>
        </authorList>
    </citation>
    <scope>NUCLEOTIDE SEQUENCE [LARGE SCALE GENOMIC DNA]</scope>
    <source>
        <strain evidence="3 4">CBS573</strain>
    </source>
</reference>
<dbReference type="OrthoDB" id="3357271at2759"/>
<feature type="compositionally biased region" description="Pro residues" evidence="1">
    <location>
        <begin position="18"/>
        <end position="45"/>
    </location>
</feature>
<feature type="compositionally biased region" description="Basic and acidic residues" evidence="1">
    <location>
        <begin position="262"/>
        <end position="274"/>
    </location>
</feature>
<feature type="region of interest" description="Disordered" evidence="1">
    <location>
        <begin position="183"/>
        <end position="421"/>
    </location>
</feature>
<dbReference type="EMBL" id="CP028774">
    <property type="protein sequence ID" value="AWU75374.1"/>
    <property type="molecule type" value="Genomic_DNA"/>
</dbReference>
<evidence type="ECO:0000313" key="4">
    <source>
        <dbReference type="Proteomes" id="UP000249293"/>
    </source>
</evidence>
<feature type="compositionally biased region" description="Polar residues" evidence="1">
    <location>
        <begin position="186"/>
        <end position="203"/>
    </location>
</feature>
<feature type="compositionally biased region" description="Low complexity" evidence="1">
    <location>
        <begin position="512"/>
        <end position="528"/>
    </location>
</feature>
<evidence type="ECO:0000256" key="1">
    <source>
        <dbReference type="SAM" id="MobiDB-lite"/>
    </source>
</evidence>
<gene>
    <name evidence="3" type="ORF">C5L36_0B06210</name>
</gene>
<dbReference type="Pfam" id="PF25459">
    <property type="entry name" value="AIM3_BBC1_C"/>
    <property type="match status" value="1"/>
</dbReference>
<protein>
    <recommendedName>
        <fullName evidence="2">BBC1/AIM3 cysteine proteinase-fold domain-containing protein</fullName>
    </recommendedName>
</protein>
<feature type="compositionally biased region" description="Acidic residues" evidence="1">
    <location>
        <begin position="306"/>
        <end position="317"/>
    </location>
</feature>
<feature type="region of interest" description="Disordered" evidence="1">
    <location>
        <begin position="114"/>
        <end position="143"/>
    </location>
</feature>
<organism evidence="3 4">
    <name type="scientific">Pichia kudriavzevii</name>
    <name type="common">Yeast</name>
    <name type="synonym">Issatchenkia orientalis</name>
    <dbReference type="NCBI Taxonomy" id="4909"/>
    <lineage>
        <taxon>Eukaryota</taxon>
        <taxon>Fungi</taxon>
        <taxon>Dikarya</taxon>
        <taxon>Ascomycota</taxon>
        <taxon>Saccharomycotina</taxon>
        <taxon>Pichiomycetes</taxon>
        <taxon>Pichiales</taxon>
        <taxon>Pichiaceae</taxon>
        <taxon>Pichia</taxon>
    </lineage>
</organism>
<feature type="compositionally biased region" description="Basic and acidic residues" evidence="1">
    <location>
        <begin position="479"/>
        <end position="489"/>
    </location>
</feature>
<dbReference type="Proteomes" id="UP000249293">
    <property type="component" value="Chromosome 2"/>
</dbReference>
<proteinExistence type="predicted"/>
<dbReference type="AlphaFoldDB" id="A0A2U9R240"/>
<dbReference type="VEuPathDB" id="FungiDB:C5L36_0B06210"/>
<dbReference type="KEGG" id="pkz:C5L36_0B06210"/>